<sequence>MESGQIGSPIALVKLEKTIFNLVSPRLIGLYSDIPQCGKSEIADFLCDEHGFVRIKCASVLKTMLMVLLRHLFPTGSEEELLRYLEGDLKDETIPGLDGVTGRWMMQSIGTEWGRDLIHEDLWIKVAEARIRDALESRTKVVVDDIRFPNEAAVVKELGGVMAYVFRPGMGGPPVLHVSDGLLGSYRFDETIINDSSLDVLKVRAERQLLGDRPTRKYLGEEHFV</sequence>
<dbReference type="EMBL" id="WXYQ01000001">
    <property type="protein sequence ID" value="NBG94491.1"/>
    <property type="molecule type" value="Genomic_DNA"/>
</dbReference>
<dbReference type="Proteomes" id="UP000470384">
    <property type="component" value="Unassembled WGS sequence"/>
</dbReference>
<dbReference type="RefSeq" id="WP_210310614.1">
    <property type="nucleotide sequence ID" value="NZ_BMHN01000001.1"/>
</dbReference>
<gene>
    <name evidence="1" type="ORF">GTQ45_01935</name>
</gene>
<organism evidence="1 2">
    <name type="scientific">Pyruvatibacter mobilis</name>
    <dbReference type="NCBI Taxonomy" id="1712261"/>
    <lineage>
        <taxon>Bacteria</taxon>
        <taxon>Pseudomonadati</taxon>
        <taxon>Pseudomonadota</taxon>
        <taxon>Alphaproteobacteria</taxon>
        <taxon>Hyphomicrobiales</taxon>
        <taxon>Parvibaculaceae</taxon>
        <taxon>Pyruvatibacter</taxon>
    </lineage>
</organism>
<dbReference type="AlphaFoldDB" id="A0A845Q8T7"/>
<reference evidence="1 2" key="1">
    <citation type="journal article" date="2016" name="Int. J. Syst. Evol. Microbiol.">
        <title>Pyruvatibacter mobilis gen. nov., sp. nov., a marine bacterium from the culture broth of Picochlorum sp. 122.</title>
        <authorList>
            <person name="Wang G."/>
            <person name="Tang M."/>
            <person name="Wu H."/>
            <person name="Dai S."/>
            <person name="Li T."/>
            <person name="Chen C."/>
            <person name="He H."/>
            <person name="Fan J."/>
            <person name="Xiang W."/>
            <person name="Li X."/>
        </authorList>
    </citation>
    <scope>NUCLEOTIDE SEQUENCE [LARGE SCALE GENOMIC DNA]</scope>
    <source>
        <strain evidence="1 2">GYP-11</strain>
    </source>
</reference>
<accession>A0A845Q8T7</accession>
<name>A0A845Q8T7_9HYPH</name>
<protein>
    <submittedName>
        <fullName evidence="1">Uncharacterized protein</fullName>
    </submittedName>
</protein>
<dbReference type="Gene3D" id="3.40.50.300">
    <property type="entry name" value="P-loop containing nucleotide triphosphate hydrolases"/>
    <property type="match status" value="1"/>
</dbReference>
<comment type="caution">
    <text evidence="1">The sequence shown here is derived from an EMBL/GenBank/DDBJ whole genome shotgun (WGS) entry which is preliminary data.</text>
</comment>
<evidence type="ECO:0000313" key="1">
    <source>
        <dbReference type="EMBL" id="NBG94491.1"/>
    </source>
</evidence>
<evidence type="ECO:0000313" key="2">
    <source>
        <dbReference type="Proteomes" id="UP000470384"/>
    </source>
</evidence>
<dbReference type="InterPro" id="IPR027417">
    <property type="entry name" value="P-loop_NTPase"/>
</dbReference>
<keyword evidence="2" id="KW-1185">Reference proteome</keyword>
<proteinExistence type="predicted"/>
<dbReference type="InterPro" id="IPR048444">
    <property type="entry name" value="DNMK"/>
</dbReference>
<dbReference type="Pfam" id="PF21448">
    <property type="entry name" value="DNMK"/>
    <property type="match status" value="1"/>
</dbReference>